<evidence type="ECO:0000256" key="5">
    <source>
        <dbReference type="SAM" id="Phobius"/>
    </source>
</evidence>
<evidence type="ECO:0000256" key="3">
    <source>
        <dbReference type="ARBA" id="ARBA00022989"/>
    </source>
</evidence>
<dbReference type="EMBL" id="BMYT01000002">
    <property type="protein sequence ID" value="GGX08405.1"/>
    <property type="molecule type" value="Genomic_DNA"/>
</dbReference>
<keyword evidence="8" id="KW-1185">Reference proteome</keyword>
<protein>
    <recommendedName>
        <fullName evidence="6">Cation/H+ exchanger transmembrane domain-containing protein</fullName>
    </recommendedName>
</protein>
<comment type="caution">
    <text evidence="7">The sequence shown here is derived from an EMBL/GenBank/DDBJ whole genome shotgun (WGS) entry which is preliminary data.</text>
</comment>
<sequence>MTFGLLIPAVLRKANRLNQDGTLAFTIAIIFIVALTHSLKLSPVLATLTFGLVVRHRRIILNSSQRGFGALGDLLTVMLFVFIAATIEWQQVLAGISLGLAIIFVRQLSKTIVVKSMKDFY</sequence>
<comment type="subcellular location">
    <subcellularLocation>
        <location evidence="1">Membrane</location>
        <topology evidence="1">Multi-pass membrane protein</topology>
    </subcellularLocation>
</comment>
<dbReference type="Pfam" id="PF00999">
    <property type="entry name" value="Na_H_Exchanger"/>
    <property type="match status" value="1"/>
</dbReference>
<evidence type="ECO:0000256" key="4">
    <source>
        <dbReference type="ARBA" id="ARBA00023136"/>
    </source>
</evidence>
<name>A0ABQ2XB97_9BURK</name>
<reference evidence="8" key="1">
    <citation type="journal article" date="2019" name="Int. J. Syst. Evol. Microbiol.">
        <title>The Global Catalogue of Microorganisms (GCM) 10K type strain sequencing project: providing services to taxonomists for standard genome sequencing and annotation.</title>
        <authorList>
            <consortium name="The Broad Institute Genomics Platform"/>
            <consortium name="The Broad Institute Genome Sequencing Center for Infectious Disease"/>
            <person name="Wu L."/>
            <person name="Ma J."/>
        </authorList>
    </citation>
    <scope>NUCLEOTIDE SEQUENCE [LARGE SCALE GENOMIC DNA]</scope>
    <source>
        <strain evidence="8">KCTC 23916</strain>
    </source>
</reference>
<feature type="transmembrane region" description="Helical" evidence="5">
    <location>
        <begin position="26"/>
        <end position="54"/>
    </location>
</feature>
<evidence type="ECO:0000259" key="6">
    <source>
        <dbReference type="Pfam" id="PF00999"/>
    </source>
</evidence>
<gene>
    <name evidence="7" type="ORF">GCM10011282_13100</name>
</gene>
<evidence type="ECO:0000313" key="8">
    <source>
        <dbReference type="Proteomes" id="UP000620127"/>
    </source>
</evidence>
<dbReference type="Proteomes" id="UP000620127">
    <property type="component" value="Unassembled WGS sequence"/>
</dbReference>
<proteinExistence type="predicted"/>
<feature type="transmembrane region" description="Helical" evidence="5">
    <location>
        <begin position="91"/>
        <end position="108"/>
    </location>
</feature>
<evidence type="ECO:0000256" key="1">
    <source>
        <dbReference type="ARBA" id="ARBA00004141"/>
    </source>
</evidence>
<accession>A0ABQ2XB97</accession>
<organism evidence="7 8">
    <name type="scientific">Undibacterium macrobrachii</name>
    <dbReference type="NCBI Taxonomy" id="1119058"/>
    <lineage>
        <taxon>Bacteria</taxon>
        <taxon>Pseudomonadati</taxon>
        <taxon>Pseudomonadota</taxon>
        <taxon>Betaproteobacteria</taxon>
        <taxon>Burkholderiales</taxon>
        <taxon>Oxalobacteraceae</taxon>
        <taxon>Undibacterium</taxon>
    </lineage>
</organism>
<evidence type="ECO:0000256" key="2">
    <source>
        <dbReference type="ARBA" id="ARBA00022692"/>
    </source>
</evidence>
<keyword evidence="2 5" id="KW-0812">Transmembrane</keyword>
<keyword evidence="4 5" id="KW-0472">Membrane</keyword>
<feature type="transmembrane region" description="Helical" evidence="5">
    <location>
        <begin position="66"/>
        <end position="85"/>
    </location>
</feature>
<dbReference type="InterPro" id="IPR006153">
    <property type="entry name" value="Cation/H_exchanger_TM"/>
</dbReference>
<feature type="domain" description="Cation/H+ exchanger transmembrane" evidence="6">
    <location>
        <begin position="2"/>
        <end position="114"/>
    </location>
</feature>
<keyword evidence="3 5" id="KW-1133">Transmembrane helix</keyword>
<evidence type="ECO:0000313" key="7">
    <source>
        <dbReference type="EMBL" id="GGX08405.1"/>
    </source>
</evidence>